<feature type="signal peptide" evidence="1">
    <location>
        <begin position="1"/>
        <end position="22"/>
    </location>
</feature>
<keyword evidence="3" id="KW-1185">Reference proteome</keyword>
<keyword evidence="1" id="KW-0732">Signal</keyword>
<reference evidence="2 3" key="1">
    <citation type="journal article" date="2019" name="Sci. Rep.">
        <title>Orb-weaving spider Araneus ventricosus genome elucidates the spidroin gene catalogue.</title>
        <authorList>
            <person name="Kono N."/>
            <person name="Nakamura H."/>
            <person name="Ohtoshi R."/>
            <person name="Moran D.A.P."/>
            <person name="Shinohara A."/>
            <person name="Yoshida Y."/>
            <person name="Fujiwara M."/>
            <person name="Mori M."/>
            <person name="Tomita M."/>
            <person name="Arakawa K."/>
        </authorList>
    </citation>
    <scope>NUCLEOTIDE SEQUENCE [LARGE SCALE GENOMIC DNA]</scope>
</reference>
<dbReference type="Proteomes" id="UP000499080">
    <property type="component" value="Unassembled WGS sequence"/>
</dbReference>
<name>A0A4Y2BEK4_ARAVE</name>
<protein>
    <submittedName>
        <fullName evidence="2">Uncharacterized protein</fullName>
    </submittedName>
</protein>
<evidence type="ECO:0000313" key="3">
    <source>
        <dbReference type="Proteomes" id="UP000499080"/>
    </source>
</evidence>
<organism evidence="2 3">
    <name type="scientific">Araneus ventricosus</name>
    <name type="common">Orbweaver spider</name>
    <name type="synonym">Epeira ventricosa</name>
    <dbReference type="NCBI Taxonomy" id="182803"/>
    <lineage>
        <taxon>Eukaryota</taxon>
        <taxon>Metazoa</taxon>
        <taxon>Ecdysozoa</taxon>
        <taxon>Arthropoda</taxon>
        <taxon>Chelicerata</taxon>
        <taxon>Arachnida</taxon>
        <taxon>Araneae</taxon>
        <taxon>Araneomorphae</taxon>
        <taxon>Entelegynae</taxon>
        <taxon>Araneoidea</taxon>
        <taxon>Araneidae</taxon>
        <taxon>Araneus</taxon>
    </lineage>
</organism>
<evidence type="ECO:0000256" key="1">
    <source>
        <dbReference type="SAM" id="SignalP"/>
    </source>
</evidence>
<evidence type="ECO:0000313" key="2">
    <source>
        <dbReference type="EMBL" id="GBL90187.1"/>
    </source>
</evidence>
<comment type="caution">
    <text evidence="2">The sequence shown here is derived from an EMBL/GenBank/DDBJ whole genome shotgun (WGS) entry which is preliminary data.</text>
</comment>
<dbReference type="AlphaFoldDB" id="A0A4Y2BEK4"/>
<sequence>MAYRQIFTLILALYIFSRQMECHPFQSFDNFGNVYEGVLNRLTKEFIIQLSDLDQSNSKVQDADNFIIDGANELINANAKNNGAESELQNVLKAVQNGDEPISAAAKEFKKDMLESSTEA</sequence>
<dbReference type="EMBL" id="BGPR01000070">
    <property type="protein sequence ID" value="GBL90187.1"/>
    <property type="molecule type" value="Genomic_DNA"/>
</dbReference>
<proteinExistence type="predicted"/>
<feature type="chain" id="PRO_5021435634" evidence="1">
    <location>
        <begin position="23"/>
        <end position="120"/>
    </location>
</feature>
<accession>A0A4Y2BEK4</accession>
<gene>
    <name evidence="2" type="ORF">AVEN_130311_1</name>
</gene>